<evidence type="ECO:0000313" key="1">
    <source>
        <dbReference type="EMBL" id="KEG44106.1"/>
    </source>
</evidence>
<name>A0ABR4T9R9_9ACTN</name>
<dbReference type="Proteomes" id="UP000027632">
    <property type="component" value="Unassembled WGS sequence"/>
</dbReference>
<accession>A0ABR4T9R9</accession>
<comment type="caution">
    <text evidence="1">The sequence shown here is derived from an EMBL/GenBank/DDBJ whole genome shotgun (WGS) entry which is preliminary data.</text>
</comment>
<dbReference type="RefSeq" id="WP_037637771.1">
    <property type="nucleotide sequence ID" value="NZ_KL503830.1"/>
</dbReference>
<keyword evidence="2" id="KW-1185">Reference proteome</keyword>
<gene>
    <name evidence="1" type="ORF">DJ64_30015</name>
</gene>
<evidence type="ECO:0000313" key="2">
    <source>
        <dbReference type="Proteomes" id="UP000027632"/>
    </source>
</evidence>
<reference evidence="1 2" key="1">
    <citation type="submission" date="2014-04" db="EMBL/GenBank/DDBJ databases">
        <title>Draft genome sequence of the novel Streptomyces griseorubens JSD-1 playing a role in carbon and nitrogen cycle.</title>
        <authorList>
            <consortium name="Shanghai Jiao Tong University"/>
            <person name="Feng H."/>
            <person name="Sun Y."/>
            <person name="Zhi Y."/>
            <person name="Mao L."/>
            <person name="Luo Y."/>
            <person name="Wei X."/>
            <person name="Zhou P."/>
        </authorList>
    </citation>
    <scope>NUCLEOTIDE SEQUENCE [LARGE SCALE GENOMIC DNA]</scope>
    <source>
        <strain evidence="1 2">JSD-1</strain>
    </source>
</reference>
<proteinExistence type="predicted"/>
<protein>
    <submittedName>
        <fullName evidence="1">Uncharacterized protein</fullName>
    </submittedName>
</protein>
<sequence>MNDMNALQGGVTAWAAGRSGAPARDLAGRLSVRKGRKIRCGRILVEALGGARAPAPLDGLLAALRPPTRTRL</sequence>
<dbReference type="EMBL" id="JJMG01000006">
    <property type="protein sequence ID" value="KEG44106.1"/>
    <property type="molecule type" value="Genomic_DNA"/>
</dbReference>
<organism evidence="1 2">
    <name type="scientific">Streptomyces griseorubens</name>
    <dbReference type="NCBI Taxonomy" id="66897"/>
    <lineage>
        <taxon>Bacteria</taxon>
        <taxon>Bacillati</taxon>
        <taxon>Actinomycetota</taxon>
        <taxon>Actinomycetes</taxon>
        <taxon>Kitasatosporales</taxon>
        <taxon>Streptomycetaceae</taxon>
        <taxon>Streptomyces</taxon>
        <taxon>Streptomyces althioticus group</taxon>
    </lineage>
</organism>